<dbReference type="Pfam" id="PF00205">
    <property type="entry name" value="TPP_enzyme_M"/>
    <property type="match status" value="1"/>
</dbReference>
<dbReference type="InterPro" id="IPR047214">
    <property type="entry name" value="TPP_PDC_IPDC"/>
</dbReference>
<evidence type="ECO:0000256" key="8">
    <source>
        <dbReference type="ARBA" id="ARBA00023239"/>
    </source>
</evidence>
<evidence type="ECO:0000256" key="7">
    <source>
        <dbReference type="ARBA" id="ARBA00023052"/>
    </source>
</evidence>
<keyword evidence="9" id="KW-0812">Transmembrane</keyword>
<accession>A0ABR3SJV8</accession>
<dbReference type="PANTHER" id="PTHR43452">
    <property type="entry name" value="PYRUVATE DECARBOXYLASE"/>
    <property type="match status" value="1"/>
</dbReference>
<reference evidence="12 13" key="1">
    <citation type="submission" date="2024-02" db="EMBL/GenBank/DDBJ databases">
        <title>De novo assembly and annotation of 12 fungi associated with fruit tree decline syndrome in Ontario, Canada.</title>
        <authorList>
            <person name="Sulman M."/>
            <person name="Ellouze W."/>
            <person name="Ilyukhin E."/>
        </authorList>
    </citation>
    <scope>NUCLEOTIDE SEQUENCE [LARGE SCALE GENOMIC DNA]</scope>
    <source>
        <strain evidence="12 13">M1-105</strain>
    </source>
</reference>
<keyword evidence="8" id="KW-0456">Lyase</keyword>
<dbReference type="SUPFAM" id="SSF52467">
    <property type="entry name" value="DHS-like NAD/FAD-binding domain"/>
    <property type="match status" value="1"/>
</dbReference>
<comment type="caution">
    <text evidence="12">The sequence shown here is derived from an EMBL/GenBank/DDBJ whole genome shotgun (WGS) entry which is preliminary data.</text>
</comment>
<dbReference type="CDD" id="cd02005">
    <property type="entry name" value="TPP_PDC_IPDC"/>
    <property type="match status" value="1"/>
</dbReference>
<evidence type="ECO:0000256" key="4">
    <source>
        <dbReference type="ARBA" id="ARBA00022723"/>
    </source>
</evidence>
<feature type="transmembrane region" description="Helical" evidence="9">
    <location>
        <begin position="71"/>
        <end position="92"/>
    </location>
</feature>
<dbReference type="InterPro" id="IPR001128">
    <property type="entry name" value="Cyt_P450"/>
</dbReference>
<organism evidence="12 13">
    <name type="scientific">Neofusicoccum ribis</name>
    <dbReference type="NCBI Taxonomy" id="45134"/>
    <lineage>
        <taxon>Eukaryota</taxon>
        <taxon>Fungi</taxon>
        <taxon>Dikarya</taxon>
        <taxon>Ascomycota</taxon>
        <taxon>Pezizomycotina</taxon>
        <taxon>Dothideomycetes</taxon>
        <taxon>Dothideomycetes incertae sedis</taxon>
        <taxon>Botryosphaeriales</taxon>
        <taxon>Botryosphaeriaceae</taxon>
        <taxon>Neofusicoccum</taxon>
    </lineage>
</organism>
<evidence type="ECO:0000256" key="1">
    <source>
        <dbReference type="ARBA" id="ARBA00001964"/>
    </source>
</evidence>
<comment type="similarity">
    <text evidence="2">Belongs to the TPP enzyme family.</text>
</comment>
<keyword evidence="6" id="KW-0460">Magnesium</keyword>
<dbReference type="InterPro" id="IPR012000">
    <property type="entry name" value="Thiamin_PyroP_enz_cen_dom"/>
</dbReference>
<keyword evidence="13" id="KW-1185">Reference proteome</keyword>
<name>A0ABR3SJV8_9PEZI</name>
<dbReference type="InterPro" id="IPR002401">
    <property type="entry name" value="Cyt_P450_E_grp-I"/>
</dbReference>
<keyword evidence="9" id="KW-1133">Transmembrane helix</keyword>
<dbReference type="EMBL" id="JAJVDC020000128">
    <property type="protein sequence ID" value="KAL1622952.1"/>
    <property type="molecule type" value="Genomic_DNA"/>
</dbReference>
<dbReference type="InterPro" id="IPR029035">
    <property type="entry name" value="DHS-like_NAD/FAD-binding_dom"/>
</dbReference>
<dbReference type="PRINTS" id="PR00463">
    <property type="entry name" value="EP450I"/>
</dbReference>
<evidence type="ECO:0000256" key="3">
    <source>
        <dbReference type="ARBA" id="ARBA00014422"/>
    </source>
</evidence>
<feature type="transmembrane region" description="Helical" evidence="9">
    <location>
        <begin position="38"/>
        <end position="59"/>
    </location>
</feature>
<evidence type="ECO:0000313" key="13">
    <source>
        <dbReference type="Proteomes" id="UP001521116"/>
    </source>
</evidence>
<evidence type="ECO:0000256" key="5">
    <source>
        <dbReference type="ARBA" id="ARBA00022793"/>
    </source>
</evidence>
<evidence type="ECO:0000256" key="6">
    <source>
        <dbReference type="ARBA" id="ARBA00022842"/>
    </source>
</evidence>
<evidence type="ECO:0000259" key="11">
    <source>
        <dbReference type="Pfam" id="PF02775"/>
    </source>
</evidence>
<sequence>MAFQQLLDDPLVSTAFAALAGVSLHLTVFIRGEWEKRIPLLATLQVVGPAVVLASLAAFHGLTLSYAALKTALLTAGFHVGLFGSMAIYRLFFHSLRQFPGPVGAKLTTLWSIKASIPDFKQYLEIQRLHEELGDFVRIRPREISINNAEAAQQVYGSSSKCSKGPFYDLNYPARSLQMTRDKKFHSQRRRLWDKAFGARAMKDYEQRLMEHFREFDSQLAATKGKPFDATDLCEFLGFDIMGDLMFGRSFNMLKTSQTHFALDMFRKAKPVTGTLAPAYWTFMAFQRLPIISTLRSNWLNWCKQQLEERRQRIPTVPDLFSHLIGDPDTKASAGPTLSTLSDADAAFDAELAIVAGSDTSSAALAAIVYLLAKHPGAQHGLQQEIDDAVAAAGAFSHAALQGRPLLEGVVNEALRLCPPVASGLQRETPAEGAVIAGRFVPGGTLVSVPVWAVQRDPRNFPRPDEFLPERWSSRPELARRREAFIPFSTGPFACVGKPLAMMELRLAVATVARKYEITLADEVESVRVFEEKPGWQDCFTTRVPPVKVIFGVPGDMNLELLDYINDVKELSWATVIEAILSALYTARNPVVIVDCLVARHRATPQARQLLDILRFPTFSTSMGKGIIDEPTPYFHGIYNGKVSHPGVAAAIEDASDLVLDLGPLLSDSNTGGHTRAIAPTKLVSLHPHGAVVRGQPFADAPIRAVLAALLAAVDPARLPEVPRPAIPSPPPAGVAEVPEITQAWLWPRVGAFLRPGDVLLAESGTAQFGLPDAAFPARVTYVTQVYYGSIGFAVPAALGAAVARREQGGEGRVVLVVGDGSAQLTVQEVGTMVRAGFDNVLIFVINNGGYTIERAIHGPDEEYNDIAAWNWQLMLEFFGDKDGKERSREARTKEELEAILALPEYTAPKSIQVLEVHMGRMDIPWRLQTQIDLIRARMNPSGKSQ</sequence>
<dbReference type="Proteomes" id="UP001521116">
    <property type="component" value="Unassembled WGS sequence"/>
</dbReference>
<evidence type="ECO:0000313" key="12">
    <source>
        <dbReference type="EMBL" id="KAL1622952.1"/>
    </source>
</evidence>
<gene>
    <name evidence="12" type="ORF">SLS56_008560</name>
</gene>
<dbReference type="SUPFAM" id="SSF52518">
    <property type="entry name" value="Thiamin diphosphate-binding fold (THDP-binding)"/>
    <property type="match status" value="1"/>
</dbReference>
<keyword evidence="5" id="KW-0210">Decarboxylase</keyword>
<comment type="cofactor">
    <cofactor evidence="1">
        <name>thiamine diphosphate</name>
        <dbReference type="ChEBI" id="CHEBI:58937"/>
    </cofactor>
</comment>
<keyword evidence="7" id="KW-0786">Thiamine pyrophosphate</keyword>
<keyword evidence="4" id="KW-0479">Metal-binding</keyword>
<dbReference type="PANTHER" id="PTHR43452:SF3">
    <property type="entry name" value="TRANSAMINATED AMINO ACID DECARBOXYLASE"/>
    <property type="match status" value="1"/>
</dbReference>
<dbReference type="InterPro" id="IPR012110">
    <property type="entry name" value="PDC/IPDC-like"/>
</dbReference>
<protein>
    <recommendedName>
        <fullName evidence="3">Pyruvate decarboxylase</fullName>
    </recommendedName>
</protein>
<dbReference type="CDD" id="cd11061">
    <property type="entry name" value="CYP67-like"/>
    <property type="match status" value="1"/>
</dbReference>
<evidence type="ECO:0000259" key="10">
    <source>
        <dbReference type="Pfam" id="PF00205"/>
    </source>
</evidence>
<proteinExistence type="inferred from homology"/>
<dbReference type="SUPFAM" id="SSF48264">
    <property type="entry name" value="Cytochrome P450"/>
    <property type="match status" value="1"/>
</dbReference>
<dbReference type="InterPro" id="IPR036396">
    <property type="entry name" value="Cyt_P450_sf"/>
</dbReference>
<dbReference type="Gene3D" id="1.10.630.10">
    <property type="entry name" value="Cytochrome P450"/>
    <property type="match status" value="1"/>
</dbReference>
<dbReference type="Gene3D" id="3.40.50.1220">
    <property type="entry name" value="TPP-binding domain"/>
    <property type="match status" value="1"/>
</dbReference>
<dbReference type="InterPro" id="IPR011766">
    <property type="entry name" value="TPP_enzyme_TPP-bd"/>
</dbReference>
<dbReference type="InterPro" id="IPR029061">
    <property type="entry name" value="THDP-binding"/>
</dbReference>
<dbReference type="Gene3D" id="3.40.50.970">
    <property type="match status" value="1"/>
</dbReference>
<keyword evidence="9" id="KW-0472">Membrane</keyword>
<dbReference type="PRINTS" id="PR00385">
    <property type="entry name" value="P450"/>
</dbReference>
<dbReference type="Pfam" id="PF00067">
    <property type="entry name" value="p450"/>
    <property type="match status" value="1"/>
</dbReference>
<feature type="domain" description="Thiamine pyrophosphate enzyme TPP-binding" evidence="11">
    <location>
        <begin position="780"/>
        <end position="862"/>
    </location>
</feature>
<evidence type="ECO:0000256" key="2">
    <source>
        <dbReference type="ARBA" id="ARBA00007812"/>
    </source>
</evidence>
<feature type="transmembrane region" description="Helical" evidence="9">
    <location>
        <begin position="12"/>
        <end position="31"/>
    </location>
</feature>
<feature type="domain" description="Thiamine pyrophosphate enzyme central" evidence="10">
    <location>
        <begin position="577"/>
        <end position="713"/>
    </location>
</feature>
<evidence type="ECO:0000256" key="9">
    <source>
        <dbReference type="SAM" id="Phobius"/>
    </source>
</evidence>
<dbReference type="Pfam" id="PF02775">
    <property type="entry name" value="TPP_enzyme_C"/>
    <property type="match status" value="1"/>
</dbReference>